<dbReference type="InterPro" id="IPR001680">
    <property type="entry name" value="WD40_rpt"/>
</dbReference>
<evidence type="ECO:0000259" key="5">
    <source>
        <dbReference type="Pfam" id="PF07635"/>
    </source>
</evidence>
<dbReference type="Gene3D" id="2.130.10.10">
    <property type="entry name" value="YVTN repeat-like/Quinoprotein amine dehydrogenase"/>
    <property type="match status" value="2"/>
</dbReference>
<evidence type="ECO:0000313" key="6">
    <source>
        <dbReference type="EMBL" id="GBC99584.1"/>
    </source>
</evidence>
<feature type="repeat" description="WD" evidence="3">
    <location>
        <begin position="320"/>
        <end position="351"/>
    </location>
</feature>
<evidence type="ECO:0000256" key="1">
    <source>
        <dbReference type="ARBA" id="ARBA00022574"/>
    </source>
</evidence>
<dbReference type="PROSITE" id="PS50082">
    <property type="entry name" value="WD_REPEATS_2"/>
    <property type="match status" value="4"/>
</dbReference>
<keyword evidence="2" id="KW-0677">Repeat</keyword>
<evidence type="ECO:0000256" key="3">
    <source>
        <dbReference type="PROSITE-ProRule" id="PRU00221"/>
    </source>
</evidence>
<dbReference type="CDD" id="cd00200">
    <property type="entry name" value="WD40"/>
    <property type="match status" value="1"/>
</dbReference>
<dbReference type="InterPro" id="IPR036322">
    <property type="entry name" value="WD40_repeat_dom_sf"/>
</dbReference>
<feature type="repeat" description="WD" evidence="3">
    <location>
        <begin position="396"/>
        <end position="428"/>
    </location>
</feature>
<dbReference type="InterPro" id="IPR019775">
    <property type="entry name" value="WD40_repeat_CS"/>
</dbReference>
<evidence type="ECO:0000256" key="4">
    <source>
        <dbReference type="SAM" id="Phobius"/>
    </source>
</evidence>
<dbReference type="Pfam" id="PF07635">
    <property type="entry name" value="PSCyt1"/>
    <property type="match status" value="1"/>
</dbReference>
<dbReference type="PANTHER" id="PTHR19848">
    <property type="entry name" value="WD40 REPEAT PROTEIN"/>
    <property type="match status" value="1"/>
</dbReference>
<feature type="repeat" description="WD" evidence="3">
    <location>
        <begin position="268"/>
        <end position="309"/>
    </location>
</feature>
<protein>
    <recommendedName>
        <fullName evidence="5">Cytochrome C Planctomycete-type domain-containing protein</fullName>
    </recommendedName>
</protein>
<name>A0A2H5XEJ1_9BACT</name>
<dbReference type="SUPFAM" id="SSF50978">
    <property type="entry name" value="WD40 repeat-like"/>
    <property type="match status" value="1"/>
</dbReference>
<dbReference type="InterPro" id="IPR020472">
    <property type="entry name" value="WD40_PAC1"/>
</dbReference>
<keyword evidence="1 3" id="KW-0853">WD repeat</keyword>
<dbReference type="AlphaFoldDB" id="A0A2H5XEJ1"/>
<evidence type="ECO:0000313" key="7">
    <source>
        <dbReference type="Proteomes" id="UP000236173"/>
    </source>
</evidence>
<sequence>MDLKGNACRDTPEHCKGGRTLRLRWLLGLLMAAVAVSVLTAAQQRRPVSYTKDIQPLMLKRCVACHGEKKAEHGLRLDSYDEIMKGDHEGPVVVPGKSAASRLYLVVAGKKEPKMPPEPLPPLTPLELELLRRWIDEGANNDAAAPSPKESAGVESALKPRQFKLQLLTVGMPSEVTVEFGPAPAVNAIAFAPDGKTLFVGGYKELLRWDLTAAQLAGRWSLEGMDGTVTAMAISKDGTRIAVAGGDPQRPASVTLLDATTGTPVQRFADPKGAVHHLLFSPDGRWLVAAGADKTVYVWDLVQRHLAVTLKEPGDWALGVTFSPDAKWLATGGADRIVRLWDVKSWRVVRKLEHPATVCQVAFQPNGNLLAVAMSGAGEGGIWIWNAETGQRLRALEDTRQPVSDVVWSGDGKLLVAALADNAVRLYDADGNLRATLQGHNAEVTTIAFHPDNVRFASASRDGTVRLWHTDGRLLAVLVQLAAGKDEWLIATPQGYFVAAGAVKLTVAQPSGATLAERWRNPEMVRRALAGEKLPPAQP</sequence>
<feature type="repeat" description="WD" evidence="3">
    <location>
        <begin position="437"/>
        <end position="468"/>
    </location>
</feature>
<dbReference type="InterPro" id="IPR011429">
    <property type="entry name" value="Cyt_c_Planctomycete-type"/>
</dbReference>
<feature type="domain" description="Cytochrome C Planctomycete-type" evidence="5">
    <location>
        <begin position="62"/>
        <end position="118"/>
    </location>
</feature>
<feature type="transmembrane region" description="Helical" evidence="4">
    <location>
        <begin position="21"/>
        <end position="42"/>
    </location>
</feature>
<comment type="caution">
    <text evidence="6">The sequence shown here is derived from an EMBL/GenBank/DDBJ whole genome shotgun (WGS) entry which is preliminary data.</text>
</comment>
<keyword evidence="4" id="KW-0812">Transmembrane</keyword>
<dbReference type="PROSITE" id="PS50294">
    <property type="entry name" value="WD_REPEATS_REGION"/>
    <property type="match status" value="3"/>
</dbReference>
<dbReference type="Proteomes" id="UP000236173">
    <property type="component" value="Unassembled WGS sequence"/>
</dbReference>
<dbReference type="Pfam" id="PF00400">
    <property type="entry name" value="WD40"/>
    <property type="match status" value="5"/>
</dbReference>
<dbReference type="SMART" id="SM00320">
    <property type="entry name" value="WD40"/>
    <property type="match status" value="7"/>
</dbReference>
<proteinExistence type="predicted"/>
<dbReference type="InterPro" id="IPR015943">
    <property type="entry name" value="WD40/YVTN_repeat-like_dom_sf"/>
</dbReference>
<dbReference type="PROSITE" id="PS00678">
    <property type="entry name" value="WD_REPEATS_1"/>
    <property type="match status" value="2"/>
</dbReference>
<reference evidence="7" key="1">
    <citation type="submission" date="2017-09" db="EMBL/GenBank/DDBJ databases">
        <title>Metaegenomics of thermophilic ammonia-oxidizing enrichment culture.</title>
        <authorList>
            <person name="Kato S."/>
            <person name="Suzuki K."/>
        </authorList>
    </citation>
    <scope>NUCLEOTIDE SEQUENCE [LARGE SCALE GENOMIC DNA]</scope>
</reference>
<dbReference type="PRINTS" id="PR00320">
    <property type="entry name" value="GPROTEINBRPT"/>
</dbReference>
<organism evidence="6 7">
    <name type="scientific">Candidatus Fervidibacter japonicus</name>
    <dbReference type="NCBI Taxonomy" id="2035412"/>
    <lineage>
        <taxon>Bacteria</taxon>
        <taxon>Candidatus Fervidibacterota</taxon>
        <taxon>Candidatus Fervidibacter</taxon>
    </lineage>
</organism>
<gene>
    <name evidence="6" type="ORF">HRbin17_02113</name>
</gene>
<accession>A0A2H5XEJ1</accession>
<keyword evidence="4" id="KW-0472">Membrane</keyword>
<dbReference type="EMBL" id="BEHT01000031">
    <property type="protein sequence ID" value="GBC99584.1"/>
    <property type="molecule type" value="Genomic_DNA"/>
</dbReference>
<dbReference type="PANTHER" id="PTHR19848:SF8">
    <property type="entry name" value="F-BOX AND WD REPEAT DOMAIN CONTAINING 7"/>
    <property type="match status" value="1"/>
</dbReference>
<evidence type="ECO:0000256" key="2">
    <source>
        <dbReference type="ARBA" id="ARBA00022737"/>
    </source>
</evidence>
<keyword evidence="4" id="KW-1133">Transmembrane helix</keyword>